<dbReference type="Proteomes" id="UP000076400">
    <property type="component" value="Unassembled WGS sequence"/>
</dbReference>
<gene>
    <name evidence="2" type="ORF">AUP43_16555</name>
</gene>
<comment type="caution">
    <text evidence="2">The sequence shown here is derived from an EMBL/GenBank/DDBJ whole genome shotgun (WGS) entry which is preliminary data.</text>
</comment>
<dbReference type="EMBL" id="LPXN01000029">
    <property type="protein sequence ID" value="KZD12380.1"/>
    <property type="molecule type" value="Genomic_DNA"/>
</dbReference>
<feature type="region of interest" description="Disordered" evidence="1">
    <location>
        <begin position="32"/>
        <end position="68"/>
    </location>
</feature>
<keyword evidence="3" id="KW-1185">Reference proteome</keyword>
<protein>
    <submittedName>
        <fullName evidence="2">Uncharacterized protein</fullName>
    </submittedName>
</protein>
<evidence type="ECO:0000313" key="2">
    <source>
        <dbReference type="EMBL" id="KZD12380.1"/>
    </source>
</evidence>
<evidence type="ECO:0000256" key="1">
    <source>
        <dbReference type="SAM" id="MobiDB-lite"/>
    </source>
</evidence>
<dbReference type="RefSeq" id="WP_067552442.1">
    <property type="nucleotide sequence ID" value="NZ_LPXN01000029.1"/>
</dbReference>
<dbReference type="AlphaFoldDB" id="A0A154WFT1"/>
<name>A0A154WFT1_9PROT</name>
<dbReference type="OrthoDB" id="7366026at2"/>
<evidence type="ECO:0000313" key="3">
    <source>
        <dbReference type="Proteomes" id="UP000076400"/>
    </source>
</evidence>
<feature type="region of interest" description="Disordered" evidence="1">
    <location>
        <begin position="93"/>
        <end position="120"/>
    </location>
</feature>
<proteinExistence type="predicted"/>
<reference evidence="2 3" key="1">
    <citation type="submission" date="2015-12" db="EMBL/GenBank/DDBJ databases">
        <title>Genome sequence of Oceanibaculum pacificum MCCC 1A02656.</title>
        <authorList>
            <person name="Lu L."/>
            <person name="Lai Q."/>
            <person name="Shao Z."/>
            <person name="Qian P."/>
        </authorList>
    </citation>
    <scope>NUCLEOTIDE SEQUENCE [LARGE SCALE GENOMIC DNA]</scope>
    <source>
        <strain evidence="2 3">MCCC 1A02656</strain>
    </source>
</reference>
<organism evidence="2 3">
    <name type="scientific">Oceanibaculum pacificum</name>
    <dbReference type="NCBI Taxonomy" id="580166"/>
    <lineage>
        <taxon>Bacteria</taxon>
        <taxon>Pseudomonadati</taxon>
        <taxon>Pseudomonadota</taxon>
        <taxon>Alphaproteobacteria</taxon>
        <taxon>Rhodospirillales</taxon>
        <taxon>Oceanibaculaceae</taxon>
        <taxon>Oceanibaculum</taxon>
    </lineage>
</organism>
<sequence length="120" mass="12654">MLIAVLSLWFNADVRLWAAGFDLASQAQGTEAHSAGTHALHGNVAAHPQGHHHGGEPDDDGQGNSALDHSICSAHCVPAVMTIAVQSMPPQHFDRLVPPLLPGPPGRRADPPLIPPEYQS</sequence>
<accession>A0A154WFT1</accession>